<evidence type="ECO:0000259" key="7">
    <source>
        <dbReference type="SMART" id="SM00833"/>
    </source>
</evidence>
<dbReference type="InterPro" id="IPR003495">
    <property type="entry name" value="CobW/HypB/UreG_nucleotide-bd"/>
</dbReference>
<protein>
    <submittedName>
        <fullName evidence="8">GTP-binding protein</fullName>
    </submittedName>
</protein>
<dbReference type="Pfam" id="PF02492">
    <property type="entry name" value="cobW"/>
    <property type="match status" value="1"/>
</dbReference>
<dbReference type="SMART" id="SM00833">
    <property type="entry name" value="CobW_C"/>
    <property type="match status" value="1"/>
</dbReference>
<dbReference type="InterPro" id="IPR027417">
    <property type="entry name" value="P-loop_NTPase"/>
</dbReference>
<comment type="similarity">
    <text evidence="4">Belongs to the SIMIBI class G3E GTPase family. ZNG1 subfamily.</text>
</comment>
<evidence type="ECO:0000313" key="8">
    <source>
        <dbReference type="EMBL" id="MCH7412139.1"/>
    </source>
</evidence>
<evidence type="ECO:0000256" key="6">
    <source>
        <dbReference type="ARBA" id="ARBA00049117"/>
    </source>
</evidence>
<evidence type="ECO:0000256" key="3">
    <source>
        <dbReference type="ARBA" id="ARBA00023186"/>
    </source>
</evidence>
<dbReference type="InterPro" id="IPR036627">
    <property type="entry name" value="CobW-likC_sf"/>
</dbReference>
<keyword evidence="2" id="KW-0378">Hydrolase</keyword>
<dbReference type="CDD" id="cd03112">
    <property type="entry name" value="CobW-like"/>
    <property type="match status" value="1"/>
</dbReference>
<keyword evidence="3" id="KW-0143">Chaperone</keyword>
<dbReference type="InterPro" id="IPR011629">
    <property type="entry name" value="CobW-like_C"/>
</dbReference>
<dbReference type="EMBL" id="JAKZGO010000001">
    <property type="protein sequence ID" value="MCH7412139.1"/>
    <property type="molecule type" value="Genomic_DNA"/>
</dbReference>
<dbReference type="Gene3D" id="3.30.1220.10">
    <property type="entry name" value="CobW-like, C-terminal domain"/>
    <property type="match status" value="1"/>
</dbReference>
<keyword evidence="1" id="KW-0547">Nucleotide-binding</keyword>
<dbReference type="Proteomes" id="UP001165430">
    <property type="component" value="Unassembled WGS sequence"/>
</dbReference>
<evidence type="ECO:0000256" key="4">
    <source>
        <dbReference type="ARBA" id="ARBA00034320"/>
    </source>
</evidence>
<sequence>MNKPKIKFTLLTGFLGSGKTTFLNTLLEQQKGKVNFVIENEFGSTSIDNALVKKNYNQLFELNNGCICCSLDTELIAVLEQMIMAENLPENLYIEASGVADAGMLASIFKREDIMKFFDLQSIIVIVDAENFEERVTEIPEITRQLVAADYIIINKEDMVQSSYISMIKRHISEINPFAKITSSKFGVIEKGFFDSTKNINEFNRLDFESRESKNGHGMKSIAIEVVNPFDKDKLYAALTVTMFLHYNQIYRIKGFAKIEGSDDIILVQSTGNKVSLTKHEYLEGEDPQPVLVFIGRNIERQGLERILRNLYSTVKY</sequence>
<accession>A0ABS9V6U3</accession>
<comment type="catalytic activity">
    <reaction evidence="6">
        <text>GTP + H2O = GDP + phosphate + H(+)</text>
        <dbReference type="Rhea" id="RHEA:19669"/>
        <dbReference type="ChEBI" id="CHEBI:15377"/>
        <dbReference type="ChEBI" id="CHEBI:15378"/>
        <dbReference type="ChEBI" id="CHEBI:37565"/>
        <dbReference type="ChEBI" id="CHEBI:43474"/>
        <dbReference type="ChEBI" id="CHEBI:58189"/>
    </reaction>
    <physiologicalReaction direction="left-to-right" evidence="6">
        <dbReference type="Rhea" id="RHEA:19670"/>
    </physiologicalReaction>
</comment>
<comment type="caution">
    <text evidence="8">The sequence shown here is derived from an EMBL/GenBank/DDBJ whole genome shotgun (WGS) entry which is preliminary data.</text>
</comment>
<dbReference type="Pfam" id="PF07683">
    <property type="entry name" value="CobW_C"/>
    <property type="match status" value="1"/>
</dbReference>
<dbReference type="PANTHER" id="PTHR13748">
    <property type="entry name" value="COBW-RELATED"/>
    <property type="match status" value="1"/>
</dbReference>
<feature type="domain" description="CobW C-terminal" evidence="7">
    <location>
        <begin position="219"/>
        <end position="312"/>
    </location>
</feature>
<dbReference type="SUPFAM" id="SSF90002">
    <property type="entry name" value="Hypothetical protein YjiA, C-terminal domain"/>
    <property type="match status" value="1"/>
</dbReference>
<keyword evidence="9" id="KW-1185">Reference proteome</keyword>
<organism evidence="8 9">
    <name type="scientific">Belliella alkalica</name>
    <dbReference type="NCBI Taxonomy" id="1730871"/>
    <lineage>
        <taxon>Bacteria</taxon>
        <taxon>Pseudomonadati</taxon>
        <taxon>Bacteroidota</taxon>
        <taxon>Cytophagia</taxon>
        <taxon>Cytophagales</taxon>
        <taxon>Cyclobacteriaceae</taxon>
        <taxon>Belliella</taxon>
    </lineage>
</organism>
<dbReference type="PANTHER" id="PTHR13748:SF62">
    <property type="entry name" value="COBW DOMAIN-CONTAINING PROTEIN"/>
    <property type="match status" value="1"/>
</dbReference>
<name>A0ABS9V6U3_9BACT</name>
<evidence type="ECO:0000256" key="5">
    <source>
        <dbReference type="ARBA" id="ARBA00045658"/>
    </source>
</evidence>
<dbReference type="Gene3D" id="3.40.50.300">
    <property type="entry name" value="P-loop containing nucleotide triphosphate hydrolases"/>
    <property type="match status" value="1"/>
</dbReference>
<evidence type="ECO:0000256" key="1">
    <source>
        <dbReference type="ARBA" id="ARBA00022741"/>
    </source>
</evidence>
<comment type="function">
    <text evidence="5">Zinc chaperone that directly transfers zinc cofactor to target proteins, thereby activating them. Zinc is transferred from the CXCC motif in the GTPase domain to the zinc binding site in target proteins in a process requiring GTP hydrolysis.</text>
</comment>
<evidence type="ECO:0000313" key="9">
    <source>
        <dbReference type="Proteomes" id="UP001165430"/>
    </source>
</evidence>
<dbReference type="InterPro" id="IPR051316">
    <property type="entry name" value="Zinc-reg_GTPase_activator"/>
</dbReference>
<dbReference type="RefSeq" id="WP_241409528.1">
    <property type="nucleotide sequence ID" value="NZ_JAKZGO010000001.1"/>
</dbReference>
<dbReference type="SUPFAM" id="SSF52540">
    <property type="entry name" value="P-loop containing nucleoside triphosphate hydrolases"/>
    <property type="match status" value="1"/>
</dbReference>
<evidence type="ECO:0000256" key="2">
    <source>
        <dbReference type="ARBA" id="ARBA00022801"/>
    </source>
</evidence>
<gene>
    <name evidence="8" type="ORF">MM213_01485</name>
</gene>
<reference evidence="8" key="1">
    <citation type="submission" date="2022-03" db="EMBL/GenBank/DDBJ databases">
        <title>De novo assembled genomes of Belliella spp. (Cyclobacteriaceae) strains.</title>
        <authorList>
            <person name="Szabo A."/>
            <person name="Korponai K."/>
            <person name="Felfoldi T."/>
        </authorList>
    </citation>
    <scope>NUCLEOTIDE SEQUENCE</scope>
    <source>
        <strain evidence="8">DSM 111903</strain>
    </source>
</reference>
<proteinExistence type="inferred from homology"/>